<dbReference type="PANTHER" id="PTHR20883">
    <property type="entry name" value="PHYTANOYL-COA DIOXYGENASE DOMAIN CONTAINING 1"/>
    <property type="match status" value="1"/>
</dbReference>
<dbReference type="AlphaFoldDB" id="A0A540VJ86"/>
<evidence type="ECO:0000313" key="2">
    <source>
        <dbReference type="Proteomes" id="UP000317371"/>
    </source>
</evidence>
<dbReference type="GO" id="GO:0016706">
    <property type="term" value="F:2-oxoglutarate-dependent dioxygenase activity"/>
    <property type="evidence" value="ECO:0007669"/>
    <property type="project" value="UniProtKB-ARBA"/>
</dbReference>
<dbReference type="Gene3D" id="2.60.120.620">
    <property type="entry name" value="q2cbj1_9rhob like domain"/>
    <property type="match status" value="1"/>
</dbReference>
<evidence type="ECO:0000313" key="1">
    <source>
        <dbReference type="EMBL" id="TQE96791.1"/>
    </source>
</evidence>
<organism evidence="1 2">
    <name type="scientific">Litorilinea aerophila</name>
    <dbReference type="NCBI Taxonomy" id="1204385"/>
    <lineage>
        <taxon>Bacteria</taxon>
        <taxon>Bacillati</taxon>
        <taxon>Chloroflexota</taxon>
        <taxon>Caldilineae</taxon>
        <taxon>Caldilineales</taxon>
        <taxon>Caldilineaceae</taxon>
        <taxon>Litorilinea</taxon>
    </lineage>
</organism>
<name>A0A540VJ86_9CHLR</name>
<dbReference type="Proteomes" id="UP000317371">
    <property type="component" value="Unassembled WGS sequence"/>
</dbReference>
<dbReference type="PANTHER" id="PTHR20883:SF14">
    <property type="entry name" value="PHYTANOYL-COA DIOXYGENASE"/>
    <property type="match status" value="1"/>
</dbReference>
<sequence length="360" mass="40880">MTSLQRHRFHRCPRGSWISNRSFPFRTHSTGNQGGHNMTFLTQEQVQQFEDQGYLLVEGLLDPVADLDPIIEEYKGVLDRLASELYARGEIRSTYPELPFGQRLIQIYRESGKVHAQYFDFSLPQGNVQPDTPLWVGPAVFRALTNPRLLDAVESIIGPEIYSNPVQHVRIKPPEHLTPTTEDGRPQLGATPWHQDNGVVLPEADETEMLTVWFPLLDAPVEAGPLTVIPYSHRTGLRTHCPRPVGLSIPDTLLELDQAVPMPMKRGDVLFLHRRTCHASLPNVSNDIRWSFDLRYNPIGQATGRGAFPGFVARSRSNPDQELRDPAVWARLWYDTRDRLAAEHYNKPFNRWDGNAPVCA</sequence>
<dbReference type="OrthoDB" id="9814777at2"/>
<dbReference type="Pfam" id="PF05721">
    <property type="entry name" value="PhyH"/>
    <property type="match status" value="1"/>
</dbReference>
<dbReference type="InterPro" id="IPR008775">
    <property type="entry name" value="Phytyl_CoA_dOase-like"/>
</dbReference>
<keyword evidence="1" id="KW-0223">Dioxygenase</keyword>
<gene>
    <name evidence="1" type="ORF">FKZ61_05905</name>
</gene>
<keyword evidence="1" id="KW-0560">Oxidoreductase</keyword>
<protein>
    <submittedName>
        <fullName evidence="1">Phytanoyl-CoA dioxygenase family protein</fullName>
    </submittedName>
</protein>
<dbReference type="EMBL" id="VIGC01000006">
    <property type="protein sequence ID" value="TQE96791.1"/>
    <property type="molecule type" value="Genomic_DNA"/>
</dbReference>
<comment type="caution">
    <text evidence="1">The sequence shown here is derived from an EMBL/GenBank/DDBJ whole genome shotgun (WGS) entry which is preliminary data.</text>
</comment>
<dbReference type="SUPFAM" id="SSF51197">
    <property type="entry name" value="Clavaminate synthase-like"/>
    <property type="match status" value="1"/>
</dbReference>
<keyword evidence="2" id="KW-1185">Reference proteome</keyword>
<reference evidence="1 2" key="1">
    <citation type="submission" date="2019-06" db="EMBL/GenBank/DDBJ databases">
        <title>Genome sequence of Litorilinea aerophila BAA-2444.</title>
        <authorList>
            <person name="Maclea K.S."/>
            <person name="Maurais E.G."/>
            <person name="Iannazzi L.C."/>
        </authorList>
    </citation>
    <scope>NUCLEOTIDE SEQUENCE [LARGE SCALE GENOMIC DNA]</scope>
    <source>
        <strain evidence="1 2">ATCC BAA-2444</strain>
    </source>
</reference>
<dbReference type="InParanoid" id="A0A540VJ86"/>
<dbReference type="GO" id="GO:0005506">
    <property type="term" value="F:iron ion binding"/>
    <property type="evidence" value="ECO:0007669"/>
    <property type="project" value="UniProtKB-ARBA"/>
</dbReference>
<proteinExistence type="predicted"/>
<accession>A0A540VJ86</accession>